<dbReference type="EMBL" id="FMJC01000002">
    <property type="protein sequence ID" value="SCM71880.1"/>
    <property type="molecule type" value="Genomic_DNA"/>
</dbReference>
<dbReference type="InterPro" id="IPR020103">
    <property type="entry name" value="PsdUridine_synth_cat_dom_sf"/>
</dbReference>
<evidence type="ECO:0000259" key="4">
    <source>
        <dbReference type="Pfam" id="PF00849"/>
    </source>
</evidence>
<dbReference type="AlphaFoldDB" id="A0A212L2W6"/>
<dbReference type="Gene3D" id="3.30.2350.10">
    <property type="entry name" value="Pseudouridine synthase"/>
    <property type="match status" value="1"/>
</dbReference>
<dbReference type="InterPro" id="IPR050188">
    <property type="entry name" value="RluA_PseudoU_synthase"/>
</dbReference>
<protein>
    <submittedName>
        <fullName evidence="5">Pseudouridine synthase</fullName>
    </submittedName>
</protein>
<reference evidence="5" key="1">
    <citation type="submission" date="2016-08" db="EMBL/GenBank/DDBJ databases">
        <authorList>
            <person name="Seilhamer J.J."/>
        </authorList>
    </citation>
    <scope>NUCLEOTIDE SEQUENCE</scope>
    <source>
        <strain evidence="5">86-1</strain>
    </source>
</reference>
<dbReference type="PANTHER" id="PTHR21600:SF87">
    <property type="entry name" value="RNA PSEUDOURIDYLATE SYNTHASE DOMAIN-CONTAINING PROTEIN 1"/>
    <property type="match status" value="1"/>
</dbReference>
<dbReference type="InterPro" id="IPR006145">
    <property type="entry name" value="PsdUridine_synth_RsuA/RluA"/>
</dbReference>
<dbReference type="Gene3D" id="3.10.290.10">
    <property type="entry name" value="RNA-binding S4 domain"/>
    <property type="match status" value="1"/>
</dbReference>
<gene>
    <name evidence="5" type="ORF">KL86DES1_20259</name>
</gene>
<evidence type="ECO:0000256" key="3">
    <source>
        <dbReference type="SAM" id="MobiDB-lite"/>
    </source>
</evidence>
<feature type="domain" description="Pseudouridine synthase RsuA/RluA-like" evidence="4">
    <location>
        <begin position="208"/>
        <end position="385"/>
    </location>
</feature>
<sequence length="463" mass="47934">MRELRVEQQAGQRLDHALEALLPNLGVRGRKRCIESGLVLVNGRPAAASRRMREGDVICLLDAATQAATASVAGAIPTPAPAPAGEAASRAATEGVAASASQTAPAPASELAPALGAVAQHNDLCALAASLGLRMLDRQGEYCFFSKPANMHSAALAGSTQASVEALAPALAAAWDGPSPCRTSGQPCPPVMPGVRHGCGQPVHGATQGQELMLLQRLDFGTSGLLCAALTPAAAAAFRAAEAKGHCEKRYVALLTGVLTGPITARQSLGVSGRRKSRLRDAQADKTRWTDFWPLHVWHPDTMDAEELRLLFSAAPVAAGPTSGMAGGTATGTANESGHFLPEESSLAAAPRASDLPLSLPPQGLTLAACRIRRGARHQIRVHAAGLGHALWGDALYADGVGALPQDSGGAEPSTDLPGFFLHHGGLRLPGAACVDYPPWPLPEALSRLVRAWFEGVLPQAER</sequence>
<accession>A0A212L2W6</accession>
<dbReference type="SUPFAM" id="SSF55120">
    <property type="entry name" value="Pseudouridine synthase"/>
    <property type="match status" value="1"/>
</dbReference>
<proteinExistence type="inferred from homology"/>
<name>A0A212L2W6_9BACT</name>
<dbReference type="RefSeq" id="WP_232088257.1">
    <property type="nucleotide sequence ID" value="NZ_LT608333.1"/>
</dbReference>
<organism evidence="5">
    <name type="scientific">uncultured Desulfovibrio sp</name>
    <dbReference type="NCBI Taxonomy" id="167968"/>
    <lineage>
        <taxon>Bacteria</taxon>
        <taxon>Pseudomonadati</taxon>
        <taxon>Thermodesulfobacteriota</taxon>
        <taxon>Desulfovibrionia</taxon>
        <taxon>Desulfovibrionales</taxon>
        <taxon>Desulfovibrionaceae</taxon>
        <taxon>Desulfovibrio</taxon>
        <taxon>environmental samples</taxon>
    </lineage>
</organism>
<dbReference type="GO" id="GO:0003723">
    <property type="term" value="F:RNA binding"/>
    <property type="evidence" value="ECO:0007669"/>
    <property type="project" value="InterPro"/>
</dbReference>
<dbReference type="GO" id="GO:0009982">
    <property type="term" value="F:pseudouridine synthase activity"/>
    <property type="evidence" value="ECO:0007669"/>
    <property type="project" value="InterPro"/>
</dbReference>
<dbReference type="PANTHER" id="PTHR21600">
    <property type="entry name" value="MITOCHONDRIAL RNA PSEUDOURIDINE SYNTHASE"/>
    <property type="match status" value="1"/>
</dbReference>
<evidence type="ECO:0000256" key="1">
    <source>
        <dbReference type="ARBA" id="ARBA00010876"/>
    </source>
</evidence>
<dbReference type="GO" id="GO:0000455">
    <property type="term" value="P:enzyme-directed rRNA pseudouridine synthesis"/>
    <property type="evidence" value="ECO:0007669"/>
    <property type="project" value="TreeGrafter"/>
</dbReference>
<dbReference type="CDD" id="cd00165">
    <property type="entry name" value="S4"/>
    <property type="match status" value="1"/>
</dbReference>
<keyword evidence="2" id="KW-0413">Isomerase</keyword>
<dbReference type="GO" id="GO:0140098">
    <property type="term" value="F:catalytic activity, acting on RNA"/>
    <property type="evidence" value="ECO:0007669"/>
    <property type="project" value="UniProtKB-ARBA"/>
</dbReference>
<feature type="region of interest" description="Disordered" evidence="3">
    <location>
        <begin position="81"/>
        <end position="101"/>
    </location>
</feature>
<evidence type="ECO:0000256" key="2">
    <source>
        <dbReference type="ARBA" id="ARBA00023235"/>
    </source>
</evidence>
<comment type="similarity">
    <text evidence="1">Belongs to the pseudouridine synthase RluA family.</text>
</comment>
<dbReference type="InterPro" id="IPR036986">
    <property type="entry name" value="S4_RNA-bd_sf"/>
</dbReference>
<dbReference type="SUPFAM" id="SSF55174">
    <property type="entry name" value="Alpha-L RNA-binding motif"/>
    <property type="match status" value="1"/>
</dbReference>
<evidence type="ECO:0000313" key="5">
    <source>
        <dbReference type="EMBL" id="SCM71880.1"/>
    </source>
</evidence>
<dbReference type="Pfam" id="PF00849">
    <property type="entry name" value="PseudoU_synth_2"/>
    <property type="match status" value="1"/>
</dbReference>